<dbReference type="InterPro" id="IPR000086">
    <property type="entry name" value="NUDIX_hydrolase_dom"/>
</dbReference>
<organism evidence="11 12">
    <name type="scientific">Raineyella antarctica</name>
    <dbReference type="NCBI Taxonomy" id="1577474"/>
    <lineage>
        <taxon>Bacteria</taxon>
        <taxon>Bacillati</taxon>
        <taxon>Actinomycetota</taxon>
        <taxon>Actinomycetes</taxon>
        <taxon>Propionibacteriales</taxon>
        <taxon>Propionibacteriaceae</taxon>
        <taxon>Raineyella</taxon>
    </lineage>
</organism>
<dbReference type="InterPro" id="IPR015797">
    <property type="entry name" value="NUDIX_hydrolase-like_dom_sf"/>
</dbReference>
<evidence type="ECO:0000256" key="8">
    <source>
        <dbReference type="ARBA" id="ARBA00023027"/>
    </source>
</evidence>
<dbReference type="GO" id="GO:0019677">
    <property type="term" value="P:NAD+ catabolic process"/>
    <property type="evidence" value="ECO:0007669"/>
    <property type="project" value="TreeGrafter"/>
</dbReference>
<evidence type="ECO:0000259" key="10">
    <source>
        <dbReference type="PROSITE" id="PS51462"/>
    </source>
</evidence>
<dbReference type="EMBL" id="FMYF01000005">
    <property type="protein sequence ID" value="SDB85944.1"/>
    <property type="molecule type" value="Genomic_DNA"/>
</dbReference>
<reference evidence="11 12" key="1">
    <citation type="submission" date="2016-06" db="EMBL/GenBank/DDBJ databases">
        <authorList>
            <person name="Olsen C.W."/>
            <person name="Carey S."/>
            <person name="Hinshaw L."/>
            <person name="Karasin A.I."/>
        </authorList>
    </citation>
    <scope>NUCLEOTIDE SEQUENCE [LARGE SCALE GENOMIC DNA]</scope>
    <source>
        <strain evidence="11 12">LZ-22</strain>
    </source>
</reference>
<dbReference type="GO" id="GO:0046872">
    <property type="term" value="F:metal ion binding"/>
    <property type="evidence" value="ECO:0007669"/>
    <property type="project" value="UniProtKB-KW"/>
</dbReference>
<evidence type="ECO:0000313" key="12">
    <source>
        <dbReference type="Proteomes" id="UP000199086"/>
    </source>
</evidence>
<dbReference type="InterPro" id="IPR015376">
    <property type="entry name" value="Znr_NADH_PPase"/>
</dbReference>
<dbReference type="EC" id="3.6.1.22" evidence="4"/>
<dbReference type="NCBIfam" id="NF001299">
    <property type="entry name" value="PRK00241.1"/>
    <property type="match status" value="1"/>
</dbReference>
<evidence type="ECO:0000256" key="2">
    <source>
        <dbReference type="ARBA" id="ARBA00001947"/>
    </source>
</evidence>
<dbReference type="AlphaFoldDB" id="A0A1G6GVG7"/>
<evidence type="ECO:0000256" key="7">
    <source>
        <dbReference type="ARBA" id="ARBA00022842"/>
    </source>
</evidence>
<dbReference type="PROSITE" id="PS00893">
    <property type="entry name" value="NUDIX_BOX"/>
    <property type="match status" value="1"/>
</dbReference>
<dbReference type="Pfam" id="PF09297">
    <property type="entry name" value="Zn_ribbon_NUD"/>
    <property type="match status" value="1"/>
</dbReference>
<dbReference type="PANTHER" id="PTHR42904:SF6">
    <property type="entry name" value="NAD-CAPPED RNA HYDROLASE NUDT12"/>
    <property type="match status" value="1"/>
</dbReference>
<name>A0A1G6GVG7_9ACTN</name>
<dbReference type="GO" id="GO:0005829">
    <property type="term" value="C:cytosol"/>
    <property type="evidence" value="ECO:0007669"/>
    <property type="project" value="TreeGrafter"/>
</dbReference>
<evidence type="ECO:0000256" key="3">
    <source>
        <dbReference type="ARBA" id="ARBA00009595"/>
    </source>
</evidence>
<dbReference type="GO" id="GO:0006742">
    <property type="term" value="P:NADP+ catabolic process"/>
    <property type="evidence" value="ECO:0007669"/>
    <property type="project" value="TreeGrafter"/>
</dbReference>
<dbReference type="CDD" id="cd03429">
    <property type="entry name" value="NUDIX_NADH_pyrophosphatase_Nudt13"/>
    <property type="match status" value="1"/>
</dbReference>
<accession>A0A1G6GVG7</accession>
<comment type="cofactor">
    <cofactor evidence="2">
        <name>Zn(2+)</name>
        <dbReference type="ChEBI" id="CHEBI:29105"/>
    </cofactor>
</comment>
<dbReference type="PROSITE" id="PS51462">
    <property type="entry name" value="NUDIX"/>
    <property type="match status" value="1"/>
</dbReference>
<gene>
    <name evidence="11" type="ORF">GA0111570_105130</name>
</gene>
<dbReference type="Pfam" id="PF00293">
    <property type="entry name" value="NUDIX"/>
    <property type="match status" value="1"/>
</dbReference>
<keyword evidence="6" id="KW-0378">Hydrolase</keyword>
<dbReference type="PANTHER" id="PTHR42904">
    <property type="entry name" value="NUDIX HYDROLASE, NUDC SUBFAMILY"/>
    <property type="match status" value="1"/>
</dbReference>
<dbReference type="InterPro" id="IPR049734">
    <property type="entry name" value="NudC-like_C"/>
</dbReference>
<dbReference type="STRING" id="1577474.GA0111570_105130"/>
<dbReference type="Proteomes" id="UP000199086">
    <property type="component" value="Unassembled WGS sequence"/>
</dbReference>
<dbReference type="SUPFAM" id="SSF55811">
    <property type="entry name" value="Nudix"/>
    <property type="match status" value="1"/>
</dbReference>
<keyword evidence="12" id="KW-1185">Reference proteome</keyword>
<comment type="similarity">
    <text evidence="3">Belongs to the Nudix hydrolase family. NudC subfamily.</text>
</comment>
<evidence type="ECO:0000256" key="6">
    <source>
        <dbReference type="ARBA" id="ARBA00022801"/>
    </source>
</evidence>
<dbReference type="Gene3D" id="3.90.79.10">
    <property type="entry name" value="Nucleoside Triphosphate Pyrophosphohydrolase"/>
    <property type="match status" value="1"/>
</dbReference>
<dbReference type="RefSeq" id="WP_092609653.1">
    <property type="nucleotide sequence ID" value="NZ_FMYF01000005.1"/>
</dbReference>
<comment type="catalytic activity">
    <reaction evidence="9">
        <text>a 5'-end NAD(+)-phospho-ribonucleoside in mRNA + H2O = a 5'-end phospho-adenosine-phospho-ribonucleoside in mRNA + beta-nicotinamide D-ribonucleotide + 2 H(+)</text>
        <dbReference type="Rhea" id="RHEA:60876"/>
        <dbReference type="Rhea" id="RHEA-COMP:15698"/>
        <dbReference type="Rhea" id="RHEA-COMP:15719"/>
        <dbReference type="ChEBI" id="CHEBI:14649"/>
        <dbReference type="ChEBI" id="CHEBI:15377"/>
        <dbReference type="ChEBI" id="CHEBI:15378"/>
        <dbReference type="ChEBI" id="CHEBI:144029"/>
        <dbReference type="ChEBI" id="CHEBI:144051"/>
    </reaction>
    <physiologicalReaction direction="left-to-right" evidence="9">
        <dbReference type="Rhea" id="RHEA:60877"/>
    </physiologicalReaction>
</comment>
<evidence type="ECO:0000256" key="1">
    <source>
        <dbReference type="ARBA" id="ARBA00001946"/>
    </source>
</evidence>
<evidence type="ECO:0000256" key="9">
    <source>
        <dbReference type="ARBA" id="ARBA00023679"/>
    </source>
</evidence>
<dbReference type="Gene3D" id="3.90.79.20">
    <property type="match status" value="1"/>
</dbReference>
<evidence type="ECO:0000313" key="11">
    <source>
        <dbReference type="EMBL" id="SDB85944.1"/>
    </source>
</evidence>
<sequence>MEWDGVSSLDRVEEHRDDFAWIARQWAAGGSVVLPVGPGGRFPVTSGGKRLDFRAATGELDPATVHLLGLSAGRAVFCTAAEEEPSGVTANVREAGHLLPADECDIAFAATALTNWHRHEPHCSACGAATEPRRAGLMRHCPECGRSSWPRTDPAVIVAVTNADDEILLAHQHTWAPGRVSVLAGFVETGESLEQALHREIFEEAGIRLADLQYVASQPWPFPRSLMLGFRARATTTDLVFDQEELAWGDWYSRDRVREEVGAGRLFLPMASSLANLLVRDWWGEDAPPV</sequence>
<keyword evidence="5" id="KW-0479">Metal-binding</keyword>
<keyword evidence="8" id="KW-0520">NAD</keyword>
<feature type="domain" description="Nudix hydrolase" evidence="10">
    <location>
        <begin position="150"/>
        <end position="290"/>
    </location>
</feature>
<protein>
    <recommendedName>
        <fullName evidence="4">NAD(+) diphosphatase</fullName>
        <ecNumber evidence="4">3.6.1.22</ecNumber>
    </recommendedName>
</protein>
<evidence type="ECO:0000256" key="4">
    <source>
        <dbReference type="ARBA" id="ARBA00012381"/>
    </source>
</evidence>
<keyword evidence="7" id="KW-0460">Magnesium</keyword>
<proteinExistence type="inferred from homology"/>
<comment type="cofactor">
    <cofactor evidence="1">
        <name>Mg(2+)</name>
        <dbReference type="ChEBI" id="CHEBI:18420"/>
    </cofactor>
</comment>
<dbReference type="GO" id="GO:0035529">
    <property type="term" value="F:NADH pyrophosphatase activity"/>
    <property type="evidence" value="ECO:0007669"/>
    <property type="project" value="TreeGrafter"/>
</dbReference>
<dbReference type="InterPro" id="IPR020084">
    <property type="entry name" value="NUDIX_hydrolase_CS"/>
</dbReference>
<evidence type="ECO:0000256" key="5">
    <source>
        <dbReference type="ARBA" id="ARBA00022723"/>
    </source>
</evidence>
<dbReference type="InterPro" id="IPR050241">
    <property type="entry name" value="NAD-cap_RNA_hydrolase_NudC"/>
</dbReference>